<feature type="region of interest" description="Disordered" evidence="1">
    <location>
        <begin position="293"/>
        <end position="321"/>
    </location>
</feature>
<evidence type="ECO:0000313" key="3">
    <source>
        <dbReference type="EMBL" id="GJJ15990.1"/>
    </source>
</evidence>
<dbReference type="Proteomes" id="UP001050691">
    <property type="component" value="Unassembled WGS sequence"/>
</dbReference>
<protein>
    <submittedName>
        <fullName evidence="3">Uncharacterized protein</fullName>
    </submittedName>
</protein>
<gene>
    <name evidence="3" type="ORF">Clacol_010269</name>
</gene>
<dbReference type="AlphaFoldDB" id="A0AAV5ANE9"/>
<keyword evidence="2" id="KW-0812">Transmembrane</keyword>
<feature type="transmembrane region" description="Helical" evidence="2">
    <location>
        <begin position="140"/>
        <end position="162"/>
    </location>
</feature>
<evidence type="ECO:0000256" key="1">
    <source>
        <dbReference type="SAM" id="MobiDB-lite"/>
    </source>
</evidence>
<keyword evidence="4" id="KW-1185">Reference proteome</keyword>
<comment type="caution">
    <text evidence="3">The sequence shown here is derived from an EMBL/GenBank/DDBJ whole genome shotgun (WGS) entry which is preliminary data.</text>
</comment>
<evidence type="ECO:0000256" key="2">
    <source>
        <dbReference type="SAM" id="Phobius"/>
    </source>
</evidence>
<dbReference type="EMBL" id="BPWL01000011">
    <property type="protein sequence ID" value="GJJ15990.1"/>
    <property type="molecule type" value="Genomic_DNA"/>
</dbReference>
<evidence type="ECO:0000313" key="4">
    <source>
        <dbReference type="Proteomes" id="UP001050691"/>
    </source>
</evidence>
<feature type="compositionally biased region" description="Low complexity" evidence="1">
    <location>
        <begin position="515"/>
        <end position="525"/>
    </location>
</feature>
<feature type="compositionally biased region" description="Polar residues" evidence="1">
    <location>
        <begin position="498"/>
        <end position="514"/>
    </location>
</feature>
<keyword evidence="2" id="KW-0472">Membrane</keyword>
<proteinExistence type="predicted"/>
<organism evidence="3 4">
    <name type="scientific">Clathrus columnatus</name>
    <dbReference type="NCBI Taxonomy" id="1419009"/>
    <lineage>
        <taxon>Eukaryota</taxon>
        <taxon>Fungi</taxon>
        <taxon>Dikarya</taxon>
        <taxon>Basidiomycota</taxon>
        <taxon>Agaricomycotina</taxon>
        <taxon>Agaricomycetes</taxon>
        <taxon>Phallomycetidae</taxon>
        <taxon>Phallales</taxon>
        <taxon>Clathraceae</taxon>
        <taxon>Clathrus</taxon>
    </lineage>
</organism>
<feature type="region of interest" description="Disordered" evidence="1">
    <location>
        <begin position="480"/>
        <end position="584"/>
    </location>
</feature>
<sequence length="584" mass="61767">MLDIRWNTTAGCFTTQGVDIYLYAPYSAQGLIHVWQGIDYGAGSFQTPIQGSWWNSTLQPITLQLGVVQSNTPIFTSPVGLGPLFTATFNVTDFELKNPVGATTANSTTPTSNPTSKSSGGIFQIINNAYKNLGLPKGSIAAAVLVPLIVIAIGVAVYLKYYRKKEAEKRKRWSEAVDKRMSAISSDWKTLPPGAQSEAIRQSIAIMRHSRASMARMSQTDFRPVSIATTQSGNGSMTNSTGMRKGTGVGLRNPALGPAQMAARKSVASYASTNRKSTISFAADTKFSSLDIPDVPDLPSAISRPSGDKPRPSIDTQRGRASRAFHTAFTPDDAAEFEISSPEDRNGPKILPDDLRASVYIKDENVLPALNVMAGDELLFTSSPLNPSFSPIASPPPSKLSPSVPDPFSDNTPYSPSYANISHSSLPLPDPVSAAMAHAPVYVSPISNPPPVATSSSPFAGFSRGPSNFMTPDAMLRAYASGSTPGTPMAANPCRSVTPPTRTLSFKSKRTSTAGSSKGTTQRSSGGSGSPKYAAFDAPATPEPVTEMDLEENGSGRMVYTPHRGAPRSSAGSDEAYGGYGMAN</sequence>
<keyword evidence="2" id="KW-1133">Transmembrane helix</keyword>
<accession>A0AAV5ANE9</accession>
<reference evidence="3" key="1">
    <citation type="submission" date="2021-10" db="EMBL/GenBank/DDBJ databases">
        <title>De novo Genome Assembly of Clathrus columnatus (Basidiomycota, Fungi) Using Illumina and Nanopore Sequence Data.</title>
        <authorList>
            <person name="Ogiso-Tanaka E."/>
            <person name="Itagaki H."/>
            <person name="Hosoya T."/>
            <person name="Hosaka K."/>
        </authorList>
    </citation>
    <scope>NUCLEOTIDE SEQUENCE</scope>
    <source>
        <strain evidence="3">MO-923</strain>
    </source>
</reference>
<name>A0AAV5ANE9_9AGAM</name>